<dbReference type="SUPFAM" id="SSF48371">
    <property type="entry name" value="ARM repeat"/>
    <property type="match status" value="1"/>
</dbReference>
<protein>
    <recommendedName>
        <fullName evidence="3">HEAT repeat domain-containing protein</fullName>
    </recommendedName>
</protein>
<evidence type="ECO:0000313" key="1">
    <source>
        <dbReference type="EMBL" id="TKK89861.1"/>
    </source>
</evidence>
<keyword evidence="2" id="KW-1185">Reference proteome</keyword>
<dbReference type="Proteomes" id="UP000308705">
    <property type="component" value="Unassembled WGS sequence"/>
</dbReference>
<dbReference type="AlphaFoldDB" id="A0A4U3MKB1"/>
<dbReference type="InterPro" id="IPR004155">
    <property type="entry name" value="PBS_lyase_HEAT"/>
</dbReference>
<evidence type="ECO:0008006" key="3">
    <source>
        <dbReference type="Google" id="ProtNLM"/>
    </source>
</evidence>
<gene>
    <name evidence="1" type="ORF">FDA94_08250</name>
</gene>
<reference evidence="1 2" key="1">
    <citation type="submission" date="2019-04" db="EMBL/GenBank/DDBJ databases">
        <title>Herbidospora sp. NEAU-GS14.nov., a novel actinomycete isolated from soil.</title>
        <authorList>
            <person name="Han L."/>
        </authorList>
    </citation>
    <scope>NUCLEOTIDE SEQUENCE [LARGE SCALE GENOMIC DNA]</scope>
    <source>
        <strain evidence="1 2">NEAU-GS14</strain>
    </source>
</reference>
<dbReference type="InterPro" id="IPR011989">
    <property type="entry name" value="ARM-like"/>
</dbReference>
<dbReference type="Pfam" id="PF13646">
    <property type="entry name" value="HEAT_2"/>
    <property type="match status" value="1"/>
</dbReference>
<dbReference type="OrthoDB" id="3539071at2"/>
<dbReference type="SMART" id="SM00567">
    <property type="entry name" value="EZ_HEAT"/>
    <property type="match status" value="2"/>
</dbReference>
<dbReference type="InterPro" id="IPR016024">
    <property type="entry name" value="ARM-type_fold"/>
</dbReference>
<organism evidence="1 2">
    <name type="scientific">Herbidospora galbida</name>
    <dbReference type="NCBI Taxonomy" id="2575442"/>
    <lineage>
        <taxon>Bacteria</taxon>
        <taxon>Bacillati</taxon>
        <taxon>Actinomycetota</taxon>
        <taxon>Actinomycetes</taxon>
        <taxon>Streptosporangiales</taxon>
        <taxon>Streptosporangiaceae</taxon>
        <taxon>Herbidospora</taxon>
    </lineage>
</organism>
<comment type="caution">
    <text evidence="1">The sequence shown here is derived from an EMBL/GenBank/DDBJ whole genome shotgun (WGS) entry which is preliminary data.</text>
</comment>
<sequence>MGGPVEELIQTALADGDPDGPTRWDAIAALQERGDLETFTAARRLCAADTATERILGIDILGELGRDRPFADKTLPVLRFLAASETEPRVLYSVLIAFGHLRDPRALPSVIELASHPEATVRYGAAYALPNVVGRPADPAGVAALRRLAADHDDDVADWATLGLALTGGEVHDVRGQVLDP</sequence>
<dbReference type="EMBL" id="SZQA01000005">
    <property type="protein sequence ID" value="TKK89861.1"/>
    <property type="molecule type" value="Genomic_DNA"/>
</dbReference>
<accession>A0A4U3MKB1</accession>
<name>A0A4U3MKB1_9ACTN</name>
<evidence type="ECO:0000313" key="2">
    <source>
        <dbReference type="Proteomes" id="UP000308705"/>
    </source>
</evidence>
<proteinExistence type="predicted"/>
<dbReference type="RefSeq" id="WP_137246423.1">
    <property type="nucleotide sequence ID" value="NZ_SZQA01000005.1"/>
</dbReference>
<dbReference type="Gene3D" id="1.25.10.10">
    <property type="entry name" value="Leucine-rich Repeat Variant"/>
    <property type="match status" value="1"/>
</dbReference>